<dbReference type="FunFam" id="1.20.1730.10:FF:000004">
    <property type="entry name" value="sodium/glucose cotransporter 5 isoform X1"/>
    <property type="match status" value="1"/>
</dbReference>
<keyword evidence="8" id="KW-0915">Sodium</keyword>
<evidence type="ECO:0000256" key="2">
    <source>
        <dbReference type="ARBA" id="ARBA00006434"/>
    </source>
</evidence>
<comment type="subcellular location">
    <subcellularLocation>
        <location evidence="1">Membrane</location>
        <topology evidence="1">Multi-pass membrane protein</topology>
    </subcellularLocation>
</comment>
<evidence type="ECO:0000256" key="9">
    <source>
        <dbReference type="ARBA" id="ARBA00023065"/>
    </source>
</evidence>
<keyword evidence="11" id="KW-0325">Glycoprotein</keyword>
<feature type="transmembrane region" description="Helical" evidence="13">
    <location>
        <begin position="1226"/>
        <end position="1249"/>
    </location>
</feature>
<feature type="transmembrane region" description="Helical" evidence="13">
    <location>
        <begin position="1007"/>
        <end position="1028"/>
    </location>
</feature>
<keyword evidence="6" id="KW-0274">FAD</keyword>
<reference evidence="15" key="1">
    <citation type="submission" date="2023-03" db="EMBL/GenBank/DDBJ databases">
        <title>Electrophorus voltai genome.</title>
        <authorList>
            <person name="Bian C."/>
        </authorList>
    </citation>
    <scope>NUCLEOTIDE SEQUENCE</scope>
    <source>
        <strain evidence="15">CB-2022</strain>
        <tissue evidence="15">Muscle</tissue>
    </source>
</reference>
<keyword evidence="4" id="KW-0285">Flavoprotein</keyword>
<dbReference type="PROSITE" id="PS00457">
    <property type="entry name" value="NA_SOLUT_SYMP_2"/>
    <property type="match status" value="1"/>
</dbReference>
<comment type="similarity">
    <text evidence="2">Belongs to the sodium:solute symporter (SSF) (TC 2.A.21) family.</text>
</comment>
<feature type="transmembrane region" description="Helical" evidence="13">
    <location>
        <begin position="652"/>
        <end position="671"/>
    </location>
</feature>
<dbReference type="NCBIfam" id="TIGR00813">
    <property type="entry name" value="sss"/>
    <property type="match status" value="1"/>
</dbReference>
<dbReference type="GO" id="GO:0005762">
    <property type="term" value="C:mitochondrial large ribosomal subunit"/>
    <property type="evidence" value="ECO:0007669"/>
    <property type="project" value="InterPro"/>
</dbReference>
<evidence type="ECO:0000256" key="11">
    <source>
        <dbReference type="ARBA" id="ARBA00023180"/>
    </source>
</evidence>
<evidence type="ECO:0000256" key="8">
    <source>
        <dbReference type="ARBA" id="ARBA00023053"/>
    </source>
</evidence>
<keyword evidence="7 13" id="KW-1133">Transmembrane helix</keyword>
<evidence type="ECO:0000256" key="7">
    <source>
        <dbReference type="ARBA" id="ARBA00022989"/>
    </source>
</evidence>
<dbReference type="InterPro" id="IPR036188">
    <property type="entry name" value="FAD/NAD-bd_sf"/>
</dbReference>
<proteinExistence type="inferred from homology"/>
<dbReference type="InterPro" id="IPR018212">
    <property type="entry name" value="Na/solute_symporter_CS"/>
</dbReference>
<evidence type="ECO:0000256" key="13">
    <source>
        <dbReference type="SAM" id="Phobius"/>
    </source>
</evidence>
<feature type="transmembrane region" description="Helical" evidence="13">
    <location>
        <begin position="779"/>
        <end position="798"/>
    </location>
</feature>
<dbReference type="Gene3D" id="1.20.1730.10">
    <property type="entry name" value="Sodium/glucose cotransporter"/>
    <property type="match status" value="1"/>
</dbReference>
<dbReference type="InterPro" id="IPR038377">
    <property type="entry name" value="Na/Glc_symporter_sf"/>
</dbReference>
<dbReference type="SUPFAM" id="SSF51905">
    <property type="entry name" value="FAD/NAD(P)-binding domain"/>
    <property type="match status" value="1"/>
</dbReference>
<dbReference type="PROSITE" id="PS00456">
    <property type="entry name" value="NA_SOLUT_SYMP_1"/>
    <property type="match status" value="1"/>
</dbReference>
<evidence type="ECO:0000256" key="1">
    <source>
        <dbReference type="ARBA" id="ARBA00004141"/>
    </source>
</evidence>
<feature type="transmembrane region" description="Helical" evidence="13">
    <location>
        <begin position="966"/>
        <end position="986"/>
    </location>
</feature>
<dbReference type="EMBL" id="JAROKS010000009">
    <property type="protein sequence ID" value="KAK1801190.1"/>
    <property type="molecule type" value="Genomic_DNA"/>
</dbReference>
<dbReference type="Gene3D" id="3.90.660.10">
    <property type="match status" value="1"/>
</dbReference>
<keyword evidence="9" id="KW-0406">Ion transport</keyword>
<dbReference type="InterPro" id="IPR002937">
    <property type="entry name" value="Amino_oxidase"/>
</dbReference>
<dbReference type="Gene3D" id="6.20.130.20">
    <property type="entry name" value="Mitochondrial ribosomal protein L55"/>
    <property type="match status" value="1"/>
</dbReference>
<dbReference type="PANTHER" id="PTHR11819:SF96">
    <property type="entry name" value="SODIUM_GLUCOSE COTRANSPORTER 4"/>
    <property type="match status" value="1"/>
</dbReference>
<keyword evidence="3" id="KW-0813">Transport</keyword>
<dbReference type="InterPro" id="IPR018615">
    <property type="entry name" value="Ribosomal_mL55"/>
</dbReference>
<feature type="transmembrane region" description="Helical" evidence="13">
    <location>
        <begin position="677"/>
        <end position="696"/>
    </location>
</feature>
<feature type="transmembrane region" description="Helical" evidence="13">
    <location>
        <begin position="1069"/>
        <end position="1091"/>
    </location>
</feature>
<sequence length="1250" mass="138789">MMHQPRIVVIGAGMAGLGAATKLKELGFTELTVVEASGQAGGRIAKTNIGNAWVDSGAQYIHGASAENPVYCLFKKYSLLNQVPEEGKSTFYRNNEHKVNEDFAERVYAAGERIIRHRGSSTEKSIGEHFAEEAHAVAESWQDDEKKDVQSILALVGKDLLVDTGASDLHKISLASWQYYINMGDDLNVEGLMFQMVENLVEDLPKERLLLNKAVGKIEWDGSFSDMEGRGYPVRVVCEDGEEILADHAILTISIGCLKARAATFFSPSLSSEKMEVIEKLCFGNIAKIFLEYEQAFWASDVRSISLIWDNDNVASISTSRAEWLRYLQLFTVMRPKEKFGNILIAWCPGDVADLVETMREEELSSAITEHLRLFTRNPTIPPPRTVLCTQWCSNSFIRGSYTFIPVGIDGKVMDILAQPLVGTKNPSKALQVLFAGEATMKTLYSTVQGALMSGHREAERLARQYDRIAPPAGHCDTVKKDLGVCHVPQSLHEVVSQRCLLAVSSFHSTHTQSGSNRTSVVRFGRQRYERMYPVLLVRPDGSTISIRYKEPRRIIMMPVDISVLSEKERKARMRKRDSKAVVVLKEDFEDDFKADDYSKFWKKTHVSGLCITSESSFRANRGTIGGYFLAGRSMTWWPIGASLMSSNVGSGLFIGLAGTGAAGGIAVGGFEWNAAWVLIALGWIFVPVYIAAGVVTMPEYLRKRFGGQRIRIYMSVLSLILYIFTKISTDIFSGALFIQVSLGWDLYLSTVVLLAVTALYTIAGGLTAVIYTDALQTVIMVVGAFVLMFIAFNKVGWYEGLLEQYGKAVPNVTVPNTTCHLPRPDAFHIFRDPVTGDLPWPGLLFGLTVLAMWVWCTDQVIVQRSLSAKNLSHAKGGSVLGGYLKILPMFFIVMPGMISRALYPGMSNHLASHKLLKIIVGVDSYEVGCVEPDQCLKICGATVGCSNIAYPKLVVELMPVGMRGLMIAVVMAALMSSLTSIFNSSSTLFTMDIWQRVRRQASEQELMVVGRVFILVLVVLSILWIPVIQSANSGQLFDYIQAITSYLAPPITAVFLMAIFWSRVNEHGAFWGLMVGLVVGVVRMVMEFAYGTPSCGEEDPRPTLLKDVHYLYFALILLALTTLIITAVSLCTAPIPEQHLVRLTWWTRHSQQPRVELFDPWACLSTPMNPDSAALGSEQRRDRPTCWRRAGMWLCGLSEGSRPQLSSEEQQALEKKLSSIEEEPIWRNVCNVNALILLTVNVFLWGYFA</sequence>
<dbReference type="GO" id="GO:0016491">
    <property type="term" value="F:oxidoreductase activity"/>
    <property type="evidence" value="ECO:0007669"/>
    <property type="project" value="InterPro"/>
</dbReference>
<feature type="transmembrane region" description="Helical" evidence="13">
    <location>
        <begin position="1040"/>
        <end position="1062"/>
    </location>
</feature>
<evidence type="ECO:0000256" key="6">
    <source>
        <dbReference type="ARBA" id="ARBA00022827"/>
    </source>
</evidence>
<feature type="transmembrane region" description="Helical" evidence="13">
    <location>
        <begin position="1111"/>
        <end position="1134"/>
    </location>
</feature>
<dbReference type="Proteomes" id="UP001239994">
    <property type="component" value="Unassembled WGS sequence"/>
</dbReference>
<evidence type="ECO:0000259" key="14">
    <source>
        <dbReference type="Pfam" id="PF01593"/>
    </source>
</evidence>
<evidence type="ECO:0000256" key="12">
    <source>
        <dbReference type="ARBA" id="ARBA00023201"/>
    </source>
</evidence>
<dbReference type="GO" id="GO:0005412">
    <property type="term" value="F:D-glucose:sodium symporter activity"/>
    <property type="evidence" value="ECO:0007669"/>
    <property type="project" value="TreeGrafter"/>
</dbReference>
<dbReference type="PANTHER" id="PTHR11819">
    <property type="entry name" value="SOLUTE CARRIER FAMILY 5"/>
    <property type="match status" value="1"/>
</dbReference>
<organism evidence="15 16">
    <name type="scientific">Electrophorus voltai</name>
    <dbReference type="NCBI Taxonomy" id="2609070"/>
    <lineage>
        <taxon>Eukaryota</taxon>
        <taxon>Metazoa</taxon>
        <taxon>Chordata</taxon>
        <taxon>Craniata</taxon>
        <taxon>Vertebrata</taxon>
        <taxon>Euteleostomi</taxon>
        <taxon>Actinopterygii</taxon>
        <taxon>Neopterygii</taxon>
        <taxon>Teleostei</taxon>
        <taxon>Ostariophysi</taxon>
        <taxon>Gymnotiformes</taxon>
        <taxon>Gymnotoidei</taxon>
        <taxon>Gymnotidae</taxon>
        <taxon>Electrophorus</taxon>
    </lineage>
</organism>
<evidence type="ECO:0000256" key="5">
    <source>
        <dbReference type="ARBA" id="ARBA00022692"/>
    </source>
</evidence>
<dbReference type="GO" id="GO:0003735">
    <property type="term" value="F:structural constituent of ribosome"/>
    <property type="evidence" value="ECO:0007669"/>
    <property type="project" value="InterPro"/>
</dbReference>
<evidence type="ECO:0000313" key="16">
    <source>
        <dbReference type="Proteomes" id="UP001239994"/>
    </source>
</evidence>
<feature type="transmembrane region" description="Helical" evidence="13">
    <location>
        <begin position="747"/>
        <end position="772"/>
    </location>
</feature>
<dbReference type="Pfam" id="PF09776">
    <property type="entry name" value="Mitoc_L55"/>
    <property type="match status" value="1"/>
</dbReference>
<dbReference type="Pfam" id="PF01593">
    <property type="entry name" value="Amino_oxidase"/>
    <property type="match status" value="1"/>
</dbReference>
<keyword evidence="16" id="KW-1185">Reference proteome</keyword>
<dbReference type="Gene3D" id="3.50.50.60">
    <property type="entry name" value="FAD/NAD(P)-binding domain"/>
    <property type="match status" value="1"/>
</dbReference>
<dbReference type="AlphaFoldDB" id="A0AAD8ZLT0"/>
<accession>A0AAD8ZLT0</accession>
<keyword evidence="5 13" id="KW-0812">Transmembrane</keyword>
<evidence type="ECO:0000256" key="10">
    <source>
        <dbReference type="ARBA" id="ARBA00023136"/>
    </source>
</evidence>
<dbReference type="PROSITE" id="PS50283">
    <property type="entry name" value="NA_SOLUT_SYMP_3"/>
    <property type="match status" value="1"/>
</dbReference>
<gene>
    <name evidence="15" type="ORF">P4O66_022881</name>
</gene>
<keyword evidence="10 13" id="KW-0472">Membrane</keyword>
<protein>
    <recommendedName>
        <fullName evidence="14">Amine oxidase domain-containing protein</fullName>
    </recommendedName>
</protein>
<dbReference type="Pfam" id="PF00474">
    <property type="entry name" value="SSF"/>
    <property type="match status" value="1"/>
</dbReference>
<name>A0AAD8ZLT0_9TELE</name>
<feature type="transmembrane region" description="Helical" evidence="13">
    <location>
        <begin position="625"/>
        <end position="645"/>
    </location>
</feature>
<feature type="transmembrane region" description="Helical" evidence="13">
    <location>
        <begin position="717"/>
        <end position="741"/>
    </location>
</feature>
<evidence type="ECO:0000313" key="15">
    <source>
        <dbReference type="EMBL" id="KAK1801190.1"/>
    </source>
</evidence>
<dbReference type="InterPro" id="IPR001734">
    <property type="entry name" value="Na/solute_symporter"/>
</dbReference>
<evidence type="ECO:0000256" key="4">
    <source>
        <dbReference type="ARBA" id="ARBA00022630"/>
    </source>
</evidence>
<feature type="transmembrane region" description="Helical" evidence="13">
    <location>
        <begin position="878"/>
        <end position="899"/>
    </location>
</feature>
<dbReference type="SUPFAM" id="SSF54373">
    <property type="entry name" value="FAD-linked reductases, C-terminal domain"/>
    <property type="match status" value="1"/>
</dbReference>
<dbReference type="InterPro" id="IPR044884">
    <property type="entry name" value="Ribosomal_mL55_sf"/>
</dbReference>
<comment type="caution">
    <text evidence="15">The sequence shown here is derived from an EMBL/GenBank/DDBJ whole genome shotgun (WGS) entry which is preliminary data.</text>
</comment>
<feature type="transmembrane region" description="Helical" evidence="13">
    <location>
        <begin position="839"/>
        <end position="857"/>
    </location>
</feature>
<dbReference type="GO" id="GO:0005886">
    <property type="term" value="C:plasma membrane"/>
    <property type="evidence" value="ECO:0007669"/>
    <property type="project" value="TreeGrafter"/>
</dbReference>
<keyword evidence="12" id="KW-0739">Sodium transport</keyword>
<feature type="domain" description="Amine oxidase" evidence="14">
    <location>
        <begin position="14"/>
        <end position="462"/>
    </location>
</feature>
<evidence type="ECO:0000256" key="3">
    <source>
        <dbReference type="ARBA" id="ARBA00022448"/>
    </source>
</evidence>